<keyword evidence="5" id="KW-1185">Reference proteome</keyword>
<accession>A0ABX5HKD1</accession>
<reference evidence="4 5" key="1">
    <citation type="submission" date="2018-03" db="EMBL/GenBank/DDBJ databases">
        <title>Whole Genome Sequencing of Escherichia coli isolates from wildlife.</title>
        <authorList>
            <person name="Whitehouse C.A."/>
            <person name="Lacher D.W."/>
            <person name="Mammel M.K."/>
            <person name="Barnaba T."/>
            <person name="Lorch J.M."/>
        </authorList>
    </citation>
    <scope>NUCLEOTIDE SEQUENCE [LARGE SCALE GENOMIC DNA]</scope>
    <source>
        <strain evidence="4 5">20507-2</strain>
    </source>
</reference>
<feature type="transmembrane region" description="Helical" evidence="2">
    <location>
        <begin position="55"/>
        <end position="75"/>
    </location>
</feature>
<dbReference type="Gene3D" id="3.40.190.10">
    <property type="entry name" value="Periplasmic binding protein-like II"/>
    <property type="match status" value="2"/>
</dbReference>
<keyword evidence="1" id="KW-0732">Signal</keyword>
<dbReference type="Pfam" id="PF12849">
    <property type="entry name" value="PBP_like_2"/>
    <property type="match status" value="1"/>
</dbReference>
<dbReference type="InterPro" id="IPR024370">
    <property type="entry name" value="PBP_domain"/>
</dbReference>
<evidence type="ECO:0000259" key="3">
    <source>
        <dbReference type="Pfam" id="PF12849"/>
    </source>
</evidence>
<feature type="transmembrane region" description="Helical" evidence="2">
    <location>
        <begin position="12"/>
        <end position="43"/>
    </location>
</feature>
<evidence type="ECO:0000313" key="4">
    <source>
        <dbReference type="EMBL" id="PSY43333.1"/>
    </source>
</evidence>
<feature type="domain" description="PBP" evidence="3">
    <location>
        <begin position="248"/>
        <end position="485"/>
    </location>
</feature>
<evidence type="ECO:0000256" key="2">
    <source>
        <dbReference type="SAM" id="Phobius"/>
    </source>
</evidence>
<keyword evidence="2" id="KW-0812">Transmembrane</keyword>
<feature type="transmembrane region" description="Helical" evidence="2">
    <location>
        <begin position="184"/>
        <end position="203"/>
    </location>
</feature>
<feature type="transmembrane region" description="Helical" evidence="2">
    <location>
        <begin position="135"/>
        <end position="163"/>
    </location>
</feature>
<evidence type="ECO:0000256" key="1">
    <source>
        <dbReference type="ARBA" id="ARBA00022729"/>
    </source>
</evidence>
<protein>
    <submittedName>
        <fullName evidence="4">Phosphate ABC transporter substrate-binding protein</fullName>
    </submittedName>
</protein>
<dbReference type="SUPFAM" id="SSF53850">
    <property type="entry name" value="Periplasmic binding protein-like II"/>
    <property type="match status" value="1"/>
</dbReference>
<name>A0ABX5HKD1_ESCAL</name>
<dbReference type="EMBL" id="PYQT01000006">
    <property type="protein sequence ID" value="PSY43333.1"/>
    <property type="molecule type" value="Genomic_DNA"/>
</dbReference>
<feature type="transmembrane region" description="Helical" evidence="2">
    <location>
        <begin position="96"/>
        <end position="115"/>
    </location>
</feature>
<dbReference type="PANTHER" id="PTHR30570:SF1">
    <property type="entry name" value="PHOSPHATE-BINDING PROTEIN PSTS"/>
    <property type="match status" value="1"/>
</dbReference>
<dbReference type="PANTHER" id="PTHR30570">
    <property type="entry name" value="PERIPLASMIC PHOSPHATE BINDING COMPONENT OF PHOSPHATE ABC TRANSPORTER"/>
    <property type="match status" value="1"/>
</dbReference>
<keyword evidence="2" id="KW-0472">Membrane</keyword>
<dbReference type="Proteomes" id="UP000240382">
    <property type="component" value="Unassembled WGS sequence"/>
</dbReference>
<dbReference type="InterPro" id="IPR050811">
    <property type="entry name" value="Phosphate_ABC_transporter"/>
</dbReference>
<evidence type="ECO:0000313" key="5">
    <source>
        <dbReference type="Proteomes" id="UP000240382"/>
    </source>
</evidence>
<organism evidence="4 5">
    <name type="scientific">Escherichia albertii</name>
    <dbReference type="NCBI Taxonomy" id="208962"/>
    <lineage>
        <taxon>Bacteria</taxon>
        <taxon>Pseudomonadati</taxon>
        <taxon>Pseudomonadota</taxon>
        <taxon>Gammaproteobacteria</taxon>
        <taxon>Enterobacterales</taxon>
        <taxon>Enterobacteriaceae</taxon>
        <taxon>Escherichia</taxon>
    </lineage>
</organism>
<keyword evidence="2" id="KW-1133">Transmembrane helix</keyword>
<proteinExistence type="predicted"/>
<gene>
    <name evidence="4" type="ORF">C7B09_07915</name>
</gene>
<sequence length="505" mass="57104">MDRMMKNRKWILTSLVMTFFGIPILTQFLAVVITILGAGLSVIIEICNLLLTPTIYLQLNVFMLTLGAIIIFFSGRVWAGDSAPEKREVAIWRQSLFLLPALLILAGWIITLHLADYRFRQMGSGWLANLMLPWQGVLLLSLISGDYWWIVIIPVGAHISFSLGYAWPARYPLTGTSGLRCRNLLLFMLLLLGIVAGYQAYLYKQLNPGVGVREDIDTWAMRPDKFNNQLTPLRDKPQIQFRQNWPRIDGATAAYPLYASAFYALSVIPEDFHSWEYLTNSRTPEAYNRIIKGDADIIFVAQPSGGQKKRAKESGVTLLYTPFAREAFVFIVNADNPVNSLTEQQVRDIFSGAITNWRTVGGNDQEIQTWQRPEDSGSQTVMQSQVMKNVRMISPQETEVASMMGGMINVVAEYRNTNNSIGYTFRYYATQMNADKNIKLLAINGIAPTAENIRNGKYPYIVDAFMVTRENPTPETQKLVDWFLTPQGQSLVEDVGYVPLYPTMK</sequence>
<comment type="caution">
    <text evidence="4">The sequence shown here is derived from an EMBL/GenBank/DDBJ whole genome shotgun (WGS) entry which is preliminary data.</text>
</comment>